<dbReference type="Pfam" id="PF03885">
    <property type="entry name" value="DUF327"/>
    <property type="match status" value="1"/>
</dbReference>
<dbReference type="SUPFAM" id="SSF158397">
    <property type="entry name" value="TM1646-like"/>
    <property type="match status" value="1"/>
</dbReference>
<evidence type="ECO:0000313" key="1">
    <source>
        <dbReference type="EMBL" id="MFD2761383.1"/>
    </source>
</evidence>
<accession>A0ABW5V7W1</accession>
<dbReference type="InterPro" id="IPR024042">
    <property type="entry name" value="TM1646-like_dom_sf"/>
</dbReference>
<comment type="caution">
    <text evidence="1">The sequence shown here is derived from an EMBL/GenBank/DDBJ whole genome shotgun (WGS) entry which is preliminary data.</text>
</comment>
<dbReference type="Proteomes" id="UP001597502">
    <property type="component" value="Unassembled WGS sequence"/>
</dbReference>
<dbReference type="Gene3D" id="1.20.120.490">
    <property type="entry name" value="Hypothetical protein TM1646-like domain"/>
    <property type="match status" value="1"/>
</dbReference>
<reference evidence="2" key="1">
    <citation type="journal article" date="2019" name="Int. J. Syst. Evol. Microbiol.">
        <title>The Global Catalogue of Microorganisms (GCM) 10K type strain sequencing project: providing services to taxonomists for standard genome sequencing and annotation.</title>
        <authorList>
            <consortium name="The Broad Institute Genomics Platform"/>
            <consortium name="The Broad Institute Genome Sequencing Center for Infectious Disease"/>
            <person name="Wu L."/>
            <person name="Ma J."/>
        </authorList>
    </citation>
    <scope>NUCLEOTIDE SEQUENCE [LARGE SCALE GENOMIC DNA]</scope>
    <source>
        <strain evidence="2">TISTR 1535</strain>
    </source>
</reference>
<name>A0ABW5V7W1_9BACI</name>
<sequence>MVRFKRLVKSFLEKTVYKGPDVKKSHDFSMDGHNRKLAIIKEVDNKLIK</sequence>
<dbReference type="InterPro" id="IPR005585">
    <property type="entry name" value="DUF327"/>
</dbReference>
<gene>
    <name evidence="1" type="ORF">ACFSUO_10430</name>
</gene>
<proteinExistence type="predicted"/>
<organism evidence="1 2">
    <name type="scientific">Lentibacillus juripiscarius</name>
    <dbReference type="NCBI Taxonomy" id="257446"/>
    <lineage>
        <taxon>Bacteria</taxon>
        <taxon>Bacillati</taxon>
        <taxon>Bacillota</taxon>
        <taxon>Bacilli</taxon>
        <taxon>Bacillales</taxon>
        <taxon>Bacillaceae</taxon>
        <taxon>Lentibacillus</taxon>
    </lineage>
</organism>
<keyword evidence="2" id="KW-1185">Reference proteome</keyword>
<protein>
    <submittedName>
        <fullName evidence="1">DUF327 family protein</fullName>
    </submittedName>
</protein>
<dbReference type="EMBL" id="JBHUNA010000021">
    <property type="protein sequence ID" value="MFD2761383.1"/>
    <property type="molecule type" value="Genomic_DNA"/>
</dbReference>
<evidence type="ECO:0000313" key="2">
    <source>
        <dbReference type="Proteomes" id="UP001597502"/>
    </source>
</evidence>
<dbReference type="RefSeq" id="WP_382393819.1">
    <property type="nucleotide sequence ID" value="NZ_JBHUNA010000021.1"/>
</dbReference>